<evidence type="ECO:0000313" key="2">
    <source>
        <dbReference type="EMBL" id="MEQ2194461.1"/>
    </source>
</evidence>
<comment type="caution">
    <text evidence="2">The sequence shown here is derived from an EMBL/GenBank/DDBJ whole genome shotgun (WGS) entry which is preliminary data.</text>
</comment>
<evidence type="ECO:0000313" key="3">
    <source>
        <dbReference type="Proteomes" id="UP001434883"/>
    </source>
</evidence>
<evidence type="ECO:0008006" key="4">
    <source>
        <dbReference type="Google" id="ProtNLM"/>
    </source>
</evidence>
<keyword evidence="3" id="KW-1185">Reference proteome</keyword>
<sequence>MMRADLIVHFLSLLLCIRLHGTVAAVFMQTCILLVESGWPKSSRPQSLFRERKTVSTLLHGPPVLQLETSRQQSETATASRQKCLLTVKVVMSLFEGGLQVGAKPENGSFDLCVALLAQFVLHLHRAAGETLRTHFQGGSCNTPDSTVGSVNH</sequence>
<organism evidence="2 3">
    <name type="scientific">Xenoophorus captivus</name>
    <dbReference type="NCBI Taxonomy" id="1517983"/>
    <lineage>
        <taxon>Eukaryota</taxon>
        <taxon>Metazoa</taxon>
        <taxon>Chordata</taxon>
        <taxon>Craniata</taxon>
        <taxon>Vertebrata</taxon>
        <taxon>Euteleostomi</taxon>
        <taxon>Actinopterygii</taxon>
        <taxon>Neopterygii</taxon>
        <taxon>Teleostei</taxon>
        <taxon>Neoteleostei</taxon>
        <taxon>Acanthomorphata</taxon>
        <taxon>Ovalentaria</taxon>
        <taxon>Atherinomorphae</taxon>
        <taxon>Cyprinodontiformes</taxon>
        <taxon>Goodeidae</taxon>
        <taxon>Xenoophorus</taxon>
    </lineage>
</organism>
<feature type="signal peptide" evidence="1">
    <location>
        <begin position="1"/>
        <end position="24"/>
    </location>
</feature>
<name>A0ABV0QF63_9TELE</name>
<feature type="chain" id="PRO_5047378709" description="Secreted protein" evidence="1">
    <location>
        <begin position="25"/>
        <end position="153"/>
    </location>
</feature>
<dbReference type="Proteomes" id="UP001434883">
    <property type="component" value="Unassembled WGS sequence"/>
</dbReference>
<gene>
    <name evidence="2" type="ORF">XENOCAPTIV_029701</name>
</gene>
<protein>
    <recommendedName>
        <fullName evidence="4">Secreted protein</fullName>
    </recommendedName>
</protein>
<reference evidence="2 3" key="1">
    <citation type="submission" date="2021-06" db="EMBL/GenBank/DDBJ databases">
        <authorList>
            <person name="Palmer J.M."/>
        </authorList>
    </citation>
    <scope>NUCLEOTIDE SEQUENCE [LARGE SCALE GENOMIC DNA]</scope>
    <source>
        <strain evidence="2 3">XC_2019</strain>
        <tissue evidence="2">Muscle</tissue>
    </source>
</reference>
<evidence type="ECO:0000256" key="1">
    <source>
        <dbReference type="SAM" id="SignalP"/>
    </source>
</evidence>
<accession>A0ABV0QF63</accession>
<proteinExistence type="predicted"/>
<dbReference type="EMBL" id="JAHRIN010009280">
    <property type="protein sequence ID" value="MEQ2194461.1"/>
    <property type="molecule type" value="Genomic_DNA"/>
</dbReference>
<keyword evidence="1" id="KW-0732">Signal</keyword>